<evidence type="ECO:0000256" key="3">
    <source>
        <dbReference type="ARBA" id="ARBA00022927"/>
    </source>
</evidence>
<dbReference type="STRING" id="13370.A0A448YHW1"/>
<accession>A0A448YHW1</accession>
<evidence type="ECO:0000256" key="4">
    <source>
        <dbReference type="SAM" id="MobiDB-lite"/>
    </source>
</evidence>
<dbReference type="InterPro" id="IPR008570">
    <property type="entry name" value="ESCRT-II_cplx_Vps25-sub"/>
</dbReference>
<keyword evidence="3" id="KW-0653">Protein transport</keyword>
<dbReference type="Proteomes" id="UP000290900">
    <property type="component" value="Unassembled WGS sequence"/>
</dbReference>
<dbReference type="Gene3D" id="1.10.10.10">
    <property type="entry name" value="Winged helix-like DNA-binding domain superfamily/Winged helix DNA-binding domain"/>
    <property type="match status" value="1"/>
</dbReference>
<keyword evidence="6" id="KW-1185">Reference proteome</keyword>
<dbReference type="InParanoid" id="A0A448YHW1"/>
<dbReference type="GO" id="GO:0043328">
    <property type="term" value="P:protein transport to vacuole involved in ubiquitin-dependent protein catabolic process via the multivesicular body sorting pathway"/>
    <property type="evidence" value="ECO:0007669"/>
    <property type="project" value="TreeGrafter"/>
</dbReference>
<dbReference type="AlphaFoldDB" id="A0A448YHW1"/>
<evidence type="ECO:0000256" key="2">
    <source>
        <dbReference type="ARBA" id="ARBA00022448"/>
    </source>
</evidence>
<evidence type="ECO:0000256" key="1">
    <source>
        <dbReference type="ARBA" id="ARBA00009674"/>
    </source>
</evidence>
<feature type="compositionally biased region" description="Acidic residues" evidence="4">
    <location>
        <begin position="68"/>
        <end position="86"/>
    </location>
</feature>
<dbReference type="SUPFAM" id="SSF46785">
    <property type="entry name" value="Winged helix' DNA-binding domain"/>
    <property type="match status" value="2"/>
</dbReference>
<evidence type="ECO:0000313" key="5">
    <source>
        <dbReference type="EMBL" id="VEU20500.1"/>
    </source>
</evidence>
<organism evidence="5 6">
    <name type="scientific">Brettanomyces naardenensis</name>
    <name type="common">Yeast</name>
    <dbReference type="NCBI Taxonomy" id="13370"/>
    <lineage>
        <taxon>Eukaryota</taxon>
        <taxon>Fungi</taxon>
        <taxon>Dikarya</taxon>
        <taxon>Ascomycota</taxon>
        <taxon>Saccharomycotina</taxon>
        <taxon>Pichiomycetes</taxon>
        <taxon>Pichiales</taxon>
        <taxon>Pichiaceae</taxon>
        <taxon>Brettanomyces</taxon>
    </lineage>
</organism>
<proteinExistence type="inferred from homology"/>
<keyword evidence="2" id="KW-0813">Transport</keyword>
<dbReference type="GO" id="GO:0042803">
    <property type="term" value="F:protein homodimerization activity"/>
    <property type="evidence" value="ECO:0007669"/>
    <property type="project" value="TreeGrafter"/>
</dbReference>
<gene>
    <name evidence="5" type="ORF">BRENAR_LOCUS1235</name>
</gene>
<protein>
    <submittedName>
        <fullName evidence="5">DEKNAAC101299</fullName>
    </submittedName>
</protein>
<dbReference type="Gene3D" id="1.10.10.570">
    <property type="entry name" value="Winged helix' DNA-binding domain. Chain C. Domain 1"/>
    <property type="match status" value="1"/>
</dbReference>
<dbReference type="GO" id="GO:0005198">
    <property type="term" value="F:structural molecule activity"/>
    <property type="evidence" value="ECO:0007669"/>
    <property type="project" value="TreeGrafter"/>
</dbReference>
<sequence>MDTSKFELPAIYNFPPFFTRQPNLQTYETQLDHWRKLILDYCKFYKIWALSLNGLPLATGDSITNGDGDGDEGDADDDDADDDDEDFEISKNSLFQNNKINRSLKNDFVLEIYKKMIDNGESGWINDKNHKLGVLIYWHSLEEWANIIMDWIVNTGQEGAVLTLYELRKGELSESQEFSGMNLQLLLNVMDVLSKEGRVRILKDEDGSVAGVKFGG</sequence>
<name>A0A448YHW1_BRENA</name>
<comment type="similarity">
    <text evidence="1">Belongs to the VPS25 family.</text>
</comment>
<dbReference type="Pfam" id="PF05871">
    <property type="entry name" value="ESCRT-II"/>
    <property type="match status" value="1"/>
</dbReference>
<dbReference type="FunCoup" id="A0A448YHW1">
    <property type="interactions" value="826"/>
</dbReference>
<dbReference type="InterPro" id="IPR036390">
    <property type="entry name" value="WH_DNA-bd_sf"/>
</dbReference>
<dbReference type="EMBL" id="CAACVR010000004">
    <property type="protein sequence ID" value="VEU20500.1"/>
    <property type="molecule type" value="Genomic_DNA"/>
</dbReference>
<reference evidence="5 6" key="1">
    <citation type="submission" date="2018-12" db="EMBL/GenBank/DDBJ databases">
        <authorList>
            <person name="Tiukova I."/>
            <person name="Dainat J."/>
        </authorList>
    </citation>
    <scope>NUCLEOTIDE SEQUENCE [LARGE SCALE GENOMIC DNA]</scope>
</reference>
<dbReference type="OrthoDB" id="245150at2759"/>
<evidence type="ECO:0000313" key="6">
    <source>
        <dbReference type="Proteomes" id="UP000290900"/>
    </source>
</evidence>
<dbReference type="InterPro" id="IPR036388">
    <property type="entry name" value="WH-like_DNA-bd_sf"/>
</dbReference>
<dbReference type="GO" id="GO:0000814">
    <property type="term" value="C:ESCRT II complex"/>
    <property type="evidence" value="ECO:0007669"/>
    <property type="project" value="InterPro"/>
</dbReference>
<dbReference type="PANTHER" id="PTHR13149:SF0">
    <property type="entry name" value="VACUOLAR PROTEIN-SORTING-ASSOCIATED PROTEIN 25"/>
    <property type="match status" value="1"/>
</dbReference>
<dbReference type="PANTHER" id="PTHR13149">
    <property type="entry name" value="VACUOLAR PROTEIN SORTING-ASSOCIATED PROTEIN VPS25"/>
    <property type="match status" value="1"/>
</dbReference>
<dbReference type="InterPro" id="IPR014041">
    <property type="entry name" value="ESCRT-II_cplx_Vps25-sub_N"/>
</dbReference>
<feature type="region of interest" description="Disordered" evidence="4">
    <location>
        <begin position="63"/>
        <end position="86"/>
    </location>
</feature>